<feature type="transmembrane region" description="Helical" evidence="1">
    <location>
        <begin position="46"/>
        <end position="68"/>
    </location>
</feature>
<protein>
    <submittedName>
        <fullName evidence="2">Uncharacterized protein</fullName>
    </submittedName>
</protein>
<dbReference type="AlphaFoldDB" id="A0A1B7MIT6"/>
<organism evidence="2 3">
    <name type="scientific">Rhizopogon vinicolor AM-OR11-026</name>
    <dbReference type="NCBI Taxonomy" id="1314800"/>
    <lineage>
        <taxon>Eukaryota</taxon>
        <taxon>Fungi</taxon>
        <taxon>Dikarya</taxon>
        <taxon>Basidiomycota</taxon>
        <taxon>Agaricomycotina</taxon>
        <taxon>Agaricomycetes</taxon>
        <taxon>Agaricomycetidae</taxon>
        <taxon>Boletales</taxon>
        <taxon>Suillineae</taxon>
        <taxon>Rhizopogonaceae</taxon>
        <taxon>Rhizopogon</taxon>
    </lineage>
</organism>
<evidence type="ECO:0000256" key="1">
    <source>
        <dbReference type="SAM" id="Phobius"/>
    </source>
</evidence>
<keyword evidence="1" id="KW-0472">Membrane</keyword>
<name>A0A1B7MIT6_9AGAM</name>
<dbReference type="InParanoid" id="A0A1B7MIT6"/>
<evidence type="ECO:0000313" key="2">
    <source>
        <dbReference type="EMBL" id="OAX32488.1"/>
    </source>
</evidence>
<gene>
    <name evidence="2" type="ORF">K503DRAFT_787164</name>
</gene>
<accession>A0A1B7MIT6</accession>
<evidence type="ECO:0000313" key="3">
    <source>
        <dbReference type="Proteomes" id="UP000092154"/>
    </source>
</evidence>
<proteinExistence type="predicted"/>
<dbReference type="Proteomes" id="UP000092154">
    <property type="component" value="Unassembled WGS sequence"/>
</dbReference>
<sequence length="133" mass="15159">MSLLLLWQHLCLLVHMWSIRLAGRTAEFLHYLVLYNLTRTMRLSFLVAIAALAASMSILVFFLSAYLVTSCRSSWQHDSHVTTEKLRNHLYVTVGSSLPSCRSWLHDTIIITSPPKRAHGYSMVCETSPSHNQ</sequence>
<keyword evidence="3" id="KW-1185">Reference proteome</keyword>
<keyword evidence="1" id="KW-0812">Transmembrane</keyword>
<keyword evidence="1" id="KW-1133">Transmembrane helix</keyword>
<reference evidence="2 3" key="1">
    <citation type="submission" date="2016-06" db="EMBL/GenBank/DDBJ databases">
        <title>Comparative genomics of the ectomycorrhizal sister species Rhizopogon vinicolor and Rhizopogon vesiculosus (Basidiomycota: Boletales) reveals a divergence of the mating type B locus.</title>
        <authorList>
            <consortium name="DOE Joint Genome Institute"/>
            <person name="Mujic A.B."/>
            <person name="Kuo A."/>
            <person name="Tritt A."/>
            <person name="Lipzen A."/>
            <person name="Chen C."/>
            <person name="Johnson J."/>
            <person name="Sharma A."/>
            <person name="Barry K."/>
            <person name="Grigoriev I.V."/>
            <person name="Spatafora J.W."/>
        </authorList>
    </citation>
    <scope>NUCLEOTIDE SEQUENCE [LARGE SCALE GENOMIC DNA]</scope>
    <source>
        <strain evidence="2 3">AM-OR11-026</strain>
    </source>
</reference>
<dbReference type="EMBL" id="KV448995">
    <property type="protein sequence ID" value="OAX32488.1"/>
    <property type="molecule type" value="Genomic_DNA"/>
</dbReference>